<evidence type="ECO:0000256" key="1">
    <source>
        <dbReference type="SAM" id="MobiDB-lite"/>
    </source>
</evidence>
<accession>A0ABQ9GJH6</accession>
<keyword evidence="3" id="KW-1185">Reference proteome</keyword>
<feature type="compositionally biased region" description="Basic and acidic residues" evidence="1">
    <location>
        <begin position="223"/>
        <end position="233"/>
    </location>
</feature>
<feature type="compositionally biased region" description="Polar residues" evidence="1">
    <location>
        <begin position="157"/>
        <end position="182"/>
    </location>
</feature>
<protein>
    <submittedName>
        <fullName evidence="2">Uncharacterized protein</fullName>
    </submittedName>
</protein>
<organism evidence="2 3">
    <name type="scientific">Dryococelus australis</name>
    <dbReference type="NCBI Taxonomy" id="614101"/>
    <lineage>
        <taxon>Eukaryota</taxon>
        <taxon>Metazoa</taxon>
        <taxon>Ecdysozoa</taxon>
        <taxon>Arthropoda</taxon>
        <taxon>Hexapoda</taxon>
        <taxon>Insecta</taxon>
        <taxon>Pterygota</taxon>
        <taxon>Neoptera</taxon>
        <taxon>Polyneoptera</taxon>
        <taxon>Phasmatodea</taxon>
        <taxon>Verophasmatodea</taxon>
        <taxon>Anareolatae</taxon>
        <taxon>Phasmatidae</taxon>
        <taxon>Eurycanthinae</taxon>
        <taxon>Dryococelus</taxon>
    </lineage>
</organism>
<comment type="caution">
    <text evidence="2">The sequence shown here is derived from an EMBL/GenBank/DDBJ whole genome shotgun (WGS) entry which is preliminary data.</text>
</comment>
<name>A0ABQ9GJH6_9NEOP</name>
<gene>
    <name evidence="2" type="ORF">PR048_025779</name>
</gene>
<evidence type="ECO:0000313" key="2">
    <source>
        <dbReference type="EMBL" id="KAJ8872177.1"/>
    </source>
</evidence>
<proteinExistence type="predicted"/>
<feature type="region of interest" description="Disordered" evidence="1">
    <location>
        <begin position="155"/>
        <end position="235"/>
    </location>
</feature>
<dbReference type="EMBL" id="JARBHB010000011">
    <property type="protein sequence ID" value="KAJ8872177.1"/>
    <property type="molecule type" value="Genomic_DNA"/>
</dbReference>
<evidence type="ECO:0000313" key="3">
    <source>
        <dbReference type="Proteomes" id="UP001159363"/>
    </source>
</evidence>
<feature type="compositionally biased region" description="Basic and acidic residues" evidence="1">
    <location>
        <begin position="183"/>
        <end position="192"/>
    </location>
</feature>
<reference evidence="2 3" key="1">
    <citation type="submission" date="2023-02" db="EMBL/GenBank/DDBJ databases">
        <title>LHISI_Scaffold_Assembly.</title>
        <authorList>
            <person name="Stuart O.P."/>
            <person name="Cleave R."/>
            <person name="Magrath M.J.L."/>
            <person name="Mikheyev A.S."/>
        </authorList>
    </citation>
    <scope>NUCLEOTIDE SEQUENCE [LARGE SCALE GENOMIC DNA]</scope>
    <source>
        <strain evidence="2">Daus_M_001</strain>
        <tissue evidence="2">Leg muscle</tissue>
    </source>
</reference>
<dbReference type="Proteomes" id="UP001159363">
    <property type="component" value="Chromosome 10"/>
</dbReference>
<sequence length="402" mass="43494">MYEPPNHSGLQQGWTAGPPRGGGARMCNAHGPGSPERYGERGGGAGSGPTRSSAALERESRLTTSIDVGGHMDSTVAGVDGHATEVVIGCEHHLHVLVTVGVSRLVRRFEVLDIVVLILKIRPDKSGLAIRPQKQEPQSWQEPTSQQDQIYGKNQLPCKNQHSSKNNLPDKNQRPSKNQLPDENQRPGRMSEVKAPGTQQTPVAVRTNVPNDAPTPKKKKFSAKNEKGVEGDNKYSVGPKYDGDFINALTCPSPQTFAATSGVKKAEDAENTGYIYPEDPNELLDRLRHLIASQQNGYFTHTHINPTPPPLPPWGRGIVVRLLASHQGEPCSIPGRADPGFSHVGIAPDDAAGRRVFSGISRLLRPCILTLLHTHIASSYSYSSPQLLTTDSAASLSNLFHL</sequence>
<feature type="region of interest" description="Disordered" evidence="1">
    <location>
        <begin position="1"/>
        <end position="58"/>
    </location>
</feature>